<dbReference type="EMBL" id="LSKU01000001">
    <property type="protein sequence ID" value="KXG42662.1"/>
    <property type="molecule type" value="Genomic_DNA"/>
</dbReference>
<organism evidence="4 5">
    <name type="scientific">Tepidibacillus decaturensis</name>
    <dbReference type="NCBI Taxonomy" id="1413211"/>
    <lineage>
        <taxon>Bacteria</taxon>
        <taxon>Bacillati</taxon>
        <taxon>Bacillota</taxon>
        <taxon>Bacilli</taxon>
        <taxon>Bacillales</taxon>
        <taxon>Bacillaceae</taxon>
        <taxon>Tepidibacillus</taxon>
    </lineage>
</organism>
<dbReference type="InterPro" id="IPR013491">
    <property type="entry name" value="Tape_meas_N"/>
</dbReference>
<keyword evidence="5" id="KW-1185">Reference proteome</keyword>
<evidence type="ECO:0000256" key="2">
    <source>
        <dbReference type="SAM" id="Phobius"/>
    </source>
</evidence>
<reference evidence="4 5" key="1">
    <citation type="submission" date="2016-02" db="EMBL/GenBank/DDBJ databases">
        <title>Draft Genome for Tepidibacillus decaturensis nov. sp. Strain Z9, an Anaerobic, Moderately Thermophilic and Heterotrophic Bacterium from Deep Subsurface of the Illinois Basin, USA.</title>
        <authorList>
            <person name="Dong Y."/>
            <person name="Chang J.Y."/>
            <person name="Sanford R."/>
            <person name="Fouke B.W."/>
        </authorList>
    </citation>
    <scope>NUCLEOTIDE SEQUENCE [LARGE SCALE GENOMIC DNA]</scope>
    <source>
        <strain evidence="4 5">Z9</strain>
    </source>
</reference>
<sequence length="721" mass="77396">MASIRTQIEIYDAMSAPLQHITNAIQSTVSAFDDMDAALNNSFDSSSFNTARMEIDAANVELDQMVQNIRENEEAQERLNNDIRNGTSAIDSLQDKVIGLVATYATLASIVKTINLSDELTQTTARLNMMNDGLQSTEELQNMIYAAAERSRGSYLATADVVAKLGQRAGDAFSSNAETIAFAENLNKMFVIAGASQEEMNSASLQLTQALGSGVLRGEELNAVFEAAPNVIQTIADYLDVPIGQIREMASEGQITADIVKNAMLSATSEINEQFEQMPMTFGQIATSIQNQALMAFQPLLTRMNEIANSDRFQGMVDNVTNSLLTLSGVAMGTLDLMIGIGSFLYDNWSIIEPVIYGVGTALGVYAGYLAITNTLGLISTAIQTAQAIAMAVKTGATIAETAATNNLTVAQWALNSALLASPITWIIIGIIAVVTVLYMAIAAINKFAGTSISATGIVFGVFSTLGAFLWNLFLGLFDLILGVINGLINPFIRIANFIGNVFQNPVSSVIYLFQSMADGVLAVLEKIASAMDFVFGSNMADTVAGWRSGLKGMADAVVAEYAPNENYQNVIDELDLSAESLGLKRWEYGDAWNAGYSLGEGIEDKVSSFNPSDLFNVGDIPDPNDYAMSSDIGAVPGNIADTAENTGAIKDSVDISSEDLKYMRDLAEQDAVNRYTTNEIRVEMVNHNNINSEMDLDGIIDYLGEGVHEAMEKSSSGVHI</sequence>
<accession>A0A135L125</accession>
<feature type="transmembrane region" description="Helical" evidence="2">
    <location>
        <begin position="457"/>
        <end position="485"/>
    </location>
</feature>
<feature type="transmembrane region" description="Helical" evidence="2">
    <location>
        <begin position="355"/>
        <end position="372"/>
    </location>
</feature>
<comment type="caution">
    <text evidence="4">The sequence shown here is derived from an EMBL/GenBank/DDBJ whole genome shotgun (WGS) entry which is preliminary data.</text>
</comment>
<evidence type="ECO:0000313" key="5">
    <source>
        <dbReference type="Proteomes" id="UP000070352"/>
    </source>
</evidence>
<dbReference type="Pfam" id="PF20155">
    <property type="entry name" value="TMP_3"/>
    <property type="match status" value="1"/>
</dbReference>
<evidence type="ECO:0000313" key="4">
    <source>
        <dbReference type="EMBL" id="KXG42662.1"/>
    </source>
</evidence>
<dbReference type="OrthoDB" id="1677957at2"/>
<name>A0A135L125_9BACI</name>
<feature type="coiled-coil region" evidence="1">
    <location>
        <begin position="55"/>
        <end position="96"/>
    </location>
</feature>
<dbReference type="Proteomes" id="UP000070352">
    <property type="component" value="Unassembled WGS sequence"/>
</dbReference>
<feature type="transmembrane region" description="Helical" evidence="2">
    <location>
        <begin position="424"/>
        <end position="445"/>
    </location>
</feature>
<feature type="domain" description="Tape measure protein N-terminal" evidence="3">
    <location>
        <begin position="113"/>
        <end position="297"/>
    </location>
</feature>
<keyword evidence="2" id="KW-0472">Membrane</keyword>
<keyword evidence="2" id="KW-0812">Transmembrane</keyword>
<evidence type="ECO:0000256" key="1">
    <source>
        <dbReference type="SAM" id="Coils"/>
    </source>
</evidence>
<dbReference type="NCBIfam" id="TIGR02675">
    <property type="entry name" value="tape_meas_nterm"/>
    <property type="match status" value="1"/>
</dbReference>
<keyword evidence="1" id="KW-0175">Coiled coil</keyword>
<feature type="transmembrane region" description="Helical" evidence="2">
    <location>
        <begin position="324"/>
        <end position="346"/>
    </location>
</feature>
<gene>
    <name evidence="4" type="ORF">U473_00320</name>
</gene>
<dbReference type="AlphaFoldDB" id="A0A135L125"/>
<evidence type="ECO:0000259" key="3">
    <source>
        <dbReference type="Pfam" id="PF20155"/>
    </source>
</evidence>
<proteinExistence type="predicted"/>
<keyword evidence="2" id="KW-1133">Transmembrane helix</keyword>
<dbReference type="RefSeq" id="WP_068722332.1">
    <property type="nucleotide sequence ID" value="NZ_LSKU01000001.1"/>
</dbReference>
<dbReference type="STRING" id="1413211.U473_00320"/>
<protein>
    <recommendedName>
        <fullName evidence="3">Tape measure protein N-terminal domain-containing protein</fullName>
    </recommendedName>
</protein>